<evidence type="ECO:0000313" key="2">
    <source>
        <dbReference type="EMBL" id="QBJ03425.1"/>
    </source>
</evidence>
<sequence length="347" mass="39862">MEKQEKNQLKDLLKKYLDSTPMDSNQLMSASEVINMLDDSSENGTTKDGKTSSNKSATELNKNLEEANEFLKYVTNMYAKAFGIDESELEDSDNLEESDNDDSSEDSVSVFDLDIKEADDISDNLYDWGLEDAEVDIDKDGNVLVYGLLPGDVLQFTEAFNDAFSKDMSNQDITDYLKDAYNRYNSNKPLKDSYDEGCPIEDDPQNGRVFLKEMVVKIPYMDDAEVGYDLLSDANNGTFIDPKYYHYYVDGVKYIISKFPEEDHFTLLDKRFPLYDKTPLDGDNQLPYSISLDRMLVTDEKEDFELNKLKSNNERLQYYFFTTGNKAFVIYTSDDSNAFYLKNVFDV</sequence>
<dbReference type="EMBL" id="MK504443">
    <property type="protein sequence ID" value="QBJ03425.1"/>
    <property type="molecule type" value="Genomic_DNA"/>
</dbReference>
<protein>
    <submittedName>
        <fullName evidence="2">Glucose-6-phosphate 1-dehydrogenase</fullName>
    </submittedName>
</protein>
<organism evidence="2 3">
    <name type="scientific">Lactobacillus phage 521B</name>
    <dbReference type="NCBI Taxonomy" id="2510942"/>
    <lineage>
        <taxon>Viruses</taxon>
        <taxon>Duplodnaviria</taxon>
        <taxon>Heunggongvirae</taxon>
        <taxon>Uroviricota</taxon>
        <taxon>Caudoviricetes</taxon>
        <taxon>Herelleviridae</taxon>
        <taxon>Tybeckvirus</taxon>
        <taxon>Tybeckvirus tv521B</taxon>
    </lineage>
</organism>
<proteinExistence type="predicted"/>
<feature type="region of interest" description="Disordered" evidence="1">
    <location>
        <begin position="88"/>
        <end position="107"/>
    </location>
</feature>
<evidence type="ECO:0000256" key="1">
    <source>
        <dbReference type="SAM" id="MobiDB-lite"/>
    </source>
</evidence>
<dbReference type="Proteomes" id="UP000308874">
    <property type="component" value="Segment"/>
</dbReference>
<evidence type="ECO:0000313" key="3">
    <source>
        <dbReference type="Proteomes" id="UP000308874"/>
    </source>
</evidence>
<gene>
    <name evidence="2" type="ORF">B521_0075</name>
</gene>
<feature type="compositionally biased region" description="Acidic residues" evidence="1">
    <location>
        <begin position="88"/>
        <end position="105"/>
    </location>
</feature>
<accession>A0A4Y5FEG6</accession>
<name>A0A4Y5FEG6_9CAUD</name>
<reference evidence="2 3" key="1">
    <citation type="submission" date="2019-02" db="EMBL/GenBank/DDBJ databases">
        <title>Isolation of virulent Lactobacillus brevis phages.</title>
        <authorList>
            <person name="Feyereisen M."/>
            <person name="Mahony J."/>
            <person name="O'Sullivan T."/>
            <person name="van Sinderen D."/>
        </authorList>
    </citation>
    <scope>NUCLEOTIDE SEQUENCE [LARGE SCALE GENOMIC DNA]</scope>
</reference>
<feature type="region of interest" description="Disordered" evidence="1">
    <location>
        <begin position="35"/>
        <end position="57"/>
    </location>
</feature>
<keyword evidence="3" id="KW-1185">Reference proteome</keyword>